<feature type="binding site" evidence="7">
    <location>
        <position position="91"/>
    </location>
    <ligand>
        <name>4-imidazolone-5-propanoate</name>
        <dbReference type="ChEBI" id="CHEBI:77893"/>
    </ligand>
</feature>
<feature type="binding site" evidence="7">
    <location>
        <position position="82"/>
    </location>
    <ligand>
        <name>Fe(3+)</name>
        <dbReference type="ChEBI" id="CHEBI:29034"/>
    </ligand>
</feature>
<keyword evidence="2 7" id="KW-0479">Metal-binding</keyword>
<keyword evidence="5 7" id="KW-0862">Zinc</keyword>
<feature type="binding site" evidence="7">
    <location>
        <position position="82"/>
    </location>
    <ligand>
        <name>Zn(2+)</name>
        <dbReference type="ChEBI" id="CHEBI:29105"/>
    </ligand>
</feature>
<dbReference type="InterPro" id="IPR011059">
    <property type="entry name" value="Metal-dep_hydrolase_composite"/>
</dbReference>
<dbReference type="PANTHER" id="PTHR42752">
    <property type="entry name" value="IMIDAZOLONEPROPIONASE"/>
    <property type="match status" value="1"/>
</dbReference>
<feature type="binding site" evidence="7">
    <location>
        <position position="84"/>
    </location>
    <ligand>
        <name>Fe(3+)</name>
        <dbReference type="ChEBI" id="CHEBI:29034"/>
    </ligand>
</feature>
<evidence type="ECO:0000256" key="1">
    <source>
        <dbReference type="ARBA" id="ARBA00012864"/>
    </source>
</evidence>
<feature type="binding site" evidence="7">
    <location>
        <position position="149"/>
    </location>
    <ligand>
        <name>4-imidazolone-5-propanoate</name>
        <dbReference type="ChEBI" id="CHEBI:77893"/>
    </ligand>
</feature>
<dbReference type="InterPro" id="IPR032466">
    <property type="entry name" value="Metal_Hydrolase"/>
</dbReference>
<feature type="binding site" evidence="7">
    <location>
        <position position="245"/>
    </location>
    <ligand>
        <name>Zn(2+)</name>
        <dbReference type="ChEBI" id="CHEBI:29105"/>
    </ligand>
</feature>
<sequence>MSMLITGIGELVTNDGTVDGAVDDPLHAGLGVIRDAAVVLSGGGEDSAPTVEWVGPADQAPAADWSISLEGRAVVPGFVDSHSHLVFDGDRSAEFAARMSGTPYDGGGITVTVEATRAADRPRLRELLQQRVSEMRSQGTTTVEVKSGYGLTVEDEVKALRLAREVTPEVTFLGAHVVPPEARGSAADRAAYLDLVVGEMLTACAPHARWIDVFCEPASPHAFDGEESRRVLEAGRDAGLELRVHGNQLGHGPGVQLAVELGAASVDHCTYLTDEDVEALAGSGTVATLLPGVEFSTRQPYPDARRLLDAGVQVAIATDCNPGTCYSSSMPLMIALAVREMGMTPAEALRAATVTAAKALRRTDIGRIAVGQRADLALVDAPSWLHIPYRVGVPVVRALEV</sequence>
<feature type="binding site" evidence="7">
    <location>
        <position position="245"/>
    </location>
    <ligand>
        <name>Fe(3+)</name>
        <dbReference type="ChEBI" id="CHEBI:29034"/>
    </ligand>
</feature>
<feature type="binding site" evidence="7">
    <location>
        <position position="323"/>
    </location>
    <ligand>
        <name>N-formimidoyl-L-glutamate</name>
        <dbReference type="ChEBI" id="CHEBI:58928"/>
    </ligand>
</feature>
<protein>
    <recommendedName>
        <fullName evidence="1 7">Imidazolonepropionase</fullName>
        <ecNumber evidence="1 7">3.5.2.7</ecNumber>
    </recommendedName>
    <alternativeName>
        <fullName evidence="7">Imidazolone-5-propionate hydrolase</fullName>
    </alternativeName>
</protein>
<comment type="subcellular location">
    <subcellularLocation>
        <location evidence="7">Cytoplasm</location>
    </subcellularLocation>
</comment>
<evidence type="ECO:0000256" key="5">
    <source>
        <dbReference type="ARBA" id="ARBA00022833"/>
    </source>
</evidence>
<evidence type="ECO:0000313" key="9">
    <source>
        <dbReference type="EMBL" id="MFB9733015.1"/>
    </source>
</evidence>
<dbReference type="NCBIfam" id="TIGR01224">
    <property type="entry name" value="hutI"/>
    <property type="match status" value="1"/>
</dbReference>
<reference evidence="9 10" key="1">
    <citation type="submission" date="2024-09" db="EMBL/GenBank/DDBJ databases">
        <authorList>
            <person name="Sun Q."/>
            <person name="Mori K."/>
        </authorList>
    </citation>
    <scope>NUCLEOTIDE SEQUENCE [LARGE SCALE GENOMIC DNA]</scope>
    <source>
        <strain evidence="9 10">JCM 12763</strain>
    </source>
</reference>
<keyword evidence="6 7" id="KW-0408">Iron</keyword>
<comment type="caution">
    <text evidence="9">The sequence shown here is derived from an EMBL/GenBank/DDBJ whole genome shotgun (WGS) entry which is preliminary data.</text>
</comment>
<dbReference type="InterPro" id="IPR006680">
    <property type="entry name" value="Amidohydro-rel"/>
</dbReference>
<keyword evidence="7" id="KW-0963">Cytoplasm</keyword>
<feature type="binding site" evidence="7">
    <location>
        <position position="248"/>
    </location>
    <ligand>
        <name>4-imidazolone-5-propanoate</name>
        <dbReference type="ChEBI" id="CHEBI:77893"/>
    </ligand>
</feature>
<evidence type="ECO:0000256" key="6">
    <source>
        <dbReference type="ARBA" id="ARBA00023004"/>
    </source>
</evidence>
<dbReference type="Gene3D" id="3.20.20.140">
    <property type="entry name" value="Metal-dependent hydrolases"/>
    <property type="match status" value="1"/>
</dbReference>
<dbReference type="EC" id="3.5.2.7" evidence="1 7"/>
<comment type="pathway">
    <text evidence="7">Amino-acid degradation; L-histidine degradation into L-glutamate; N-formimidoyl-L-glutamate from L-histidine: step 3/3.</text>
</comment>
<dbReference type="Pfam" id="PF01979">
    <property type="entry name" value="Amidohydro_1"/>
    <property type="match status" value="1"/>
</dbReference>
<keyword evidence="4 7" id="KW-0369">Histidine metabolism</keyword>
<evidence type="ECO:0000256" key="4">
    <source>
        <dbReference type="ARBA" id="ARBA00022808"/>
    </source>
</evidence>
<feature type="binding site" evidence="7">
    <location>
        <position position="324"/>
    </location>
    <ligand>
        <name>4-imidazolone-5-propanoate</name>
        <dbReference type="ChEBI" id="CHEBI:77893"/>
    </ligand>
</feature>
<organism evidence="9 10">
    <name type="scientific">Ornithinimicrobium kibberense</name>
    <dbReference type="NCBI Taxonomy" id="282060"/>
    <lineage>
        <taxon>Bacteria</taxon>
        <taxon>Bacillati</taxon>
        <taxon>Actinomycetota</taxon>
        <taxon>Actinomycetes</taxon>
        <taxon>Micrococcales</taxon>
        <taxon>Ornithinimicrobiaceae</taxon>
        <taxon>Ornithinimicrobium</taxon>
    </lineage>
</organism>
<comment type="function">
    <text evidence="7">Catalyzes the hydrolytic cleavage of the carbon-nitrogen bond in imidazolone-5-propanoate to yield N-formimidoyl-L-glutamate. It is the third step in the universal histidine degradation pathway.</text>
</comment>
<feature type="binding site" evidence="7">
    <location>
        <position position="176"/>
    </location>
    <ligand>
        <name>4-imidazolone-5-propanoate</name>
        <dbReference type="ChEBI" id="CHEBI:77893"/>
    </ligand>
</feature>
<dbReference type="RefSeq" id="WP_238330363.1">
    <property type="nucleotide sequence ID" value="NZ_JBHMAX010000024.1"/>
</dbReference>
<name>A0ABV5V5G6_9MICO</name>
<feature type="domain" description="Amidohydrolase-related" evidence="8">
    <location>
        <begin position="74"/>
        <end position="381"/>
    </location>
</feature>
<feature type="binding site" evidence="7">
    <location>
        <position position="149"/>
    </location>
    <ligand>
        <name>N-formimidoyl-L-glutamate</name>
        <dbReference type="ChEBI" id="CHEBI:58928"/>
    </ligand>
</feature>
<feature type="binding site" evidence="7">
    <location>
        <position position="319"/>
    </location>
    <ligand>
        <name>Fe(3+)</name>
        <dbReference type="ChEBI" id="CHEBI:29034"/>
    </ligand>
</feature>
<comment type="similarity">
    <text evidence="7">Belongs to the metallo-dependent hydrolases superfamily. HutI family.</text>
</comment>
<accession>A0ABV5V5G6</accession>
<feature type="binding site" evidence="7">
    <location>
        <position position="319"/>
    </location>
    <ligand>
        <name>Zn(2+)</name>
        <dbReference type="ChEBI" id="CHEBI:29105"/>
    </ligand>
</feature>
<proteinExistence type="inferred from homology"/>
<dbReference type="SUPFAM" id="SSF51338">
    <property type="entry name" value="Composite domain of metallo-dependent hydrolases"/>
    <property type="match status" value="1"/>
</dbReference>
<feature type="binding site" evidence="7">
    <location>
        <position position="321"/>
    </location>
    <ligand>
        <name>N-formimidoyl-L-glutamate</name>
        <dbReference type="ChEBI" id="CHEBI:58928"/>
    </ligand>
</feature>
<keyword evidence="10" id="KW-1185">Reference proteome</keyword>
<dbReference type="SUPFAM" id="SSF51556">
    <property type="entry name" value="Metallo-dependent hydrolases"/>
    <property type="match status" value="1"/>
</dbReference>
<evidence type="ECO:0000256" key="7">
    <source>
        <dbReference type="HAMAP-Rule" id="MF_00372"/>
    </source>
</evidence>
<dbReference type="EMBL" id="JBHMAX010000024">
    <property type="protein sequence ID" value="MFB9733015.1"/>
    <property type="molecule type" value="Genomic_DNA"/>
</dbReference>
<evidence type="ECO:0000256" key="3">
    <source>
        <dbReference type="ARBA" id="ARBA00022801"/>
    </source>
</evidence>
<evidence type="ECO:0000259" key="8">
    <source>
        <dbReference type="Pfam" id="PF01979"/>
    </source>
</evidence>
<evidence type="ECO:0000313" key="10">
    <source>
        <dbReference type="Proteomes" id="UP001589613"/>
    </source>
</evidence>
<dbReference type="HAMAP" id="MF_00372">
    <property type="entry name" value="HutI"/>
    <property type="match status" value="1"/>
</dbReference>
<keyword evidence="3 7" id="KW-0378">Hydrolase</keyword>
<dbReference type="InterPro" id="IPR005920">
    <property type="entry name" value="HutI"/>
</dbReference>
<comment type="catalytic activity">
    <reaction evidence="7">
        <text>4-imidazolone-5-propanoate + H2O = N-formimidoyl-L-glutamate</text>
        <dbReference type="Rhea" id="RHEA:23660"/>
        <dbReference type="ChEBI" id="CHEBI:15377"/>
        <dbReference type="ChEBI" id="CHEBI:58928"/>
        <dbReference type="ChEBI" id="CHEBI:77893"/>
        <dbReference type="EC" id="3.5.2.7"/>
    </reaction>
</comment>
<evidence type="ECO:0000256" key="2">
    <source>
        <dbReference type="ARBA" id="ARBA00022723"/>
    </source>
</evidence>
<gene>
    <name evidence="7 9" type="primary">hutI</name>
    <name evidence="9" type="ORF">ACFFN0_13280</name>
</gene>
<dbReference type="GO" id="GO:0050480">
    <property type="term" value="F:imidazolonepropionase activity"/>
    <property type="evidence" value="ECO:0007669"/>
    <property type="project" value="UniProtKB-EC"/>
</dbReference>
<dbReference type="PANTHER" id="PTHR42752:SF1">
    <property type="entry name" value="IMIDAZOLONEPROPIONASE-RELATED"/>
    <property type="match status" value="1"/>
</dbReference>
<dbReference type="Gene3D" id="2.30.40.10">
    <property type="entry name" value="Urease, subunit C, domain 1"/>
    <property type="match status" value="1"/>
</dbReference>
<feature type="binding site" evidence="7">
    <location>
        <position position="84"/>
    </location>
    <ligand>
        <name>Zn(2+)</name>
        <dbReference type="ChEBI" id="CHEBI:29105"/>
    </ligand>
</feature>
<dbReference type="Proteomes" id="UP001589613">
    <property type="component" value="Unassembled WGS sequence"/>
</dbReference>
<comment type="cofactor">
    <cofactor evidence="7">
        <name>Zn(2+)</name>
        <dbReference type="ChEBI" id="CHEBI:29105"/>
    </cofactor>
    <cofactor evidence="7">
        <name>Fe(3+)</name>
        <dbReference type="ChEBI" id="CHEBI:29034"/>
    </cofactor>
    <text evidence="7">Binds 1 zinc or iron ion per subunit.</text>
</comment>